<feature type="transmembrane region" description="Helical" evidence="1">
    <location>
        <begin position="159"/>
        <end position="179"/>
    </location>
</feature>
<keyword evidence="1" id="KW-0472">Membrane</keyword>
<keyword evidence="4" id="KW-1185">Reference proteome</keyword>
<dbReference type="InterPro" id="IPR003675">
    <property type="entry name" value="Rce1/LyrA-like_dom"/>
</dbReference>
<feature type="transmembrane region" description="Helical" evidence="1">
    <location>
        <begin position="115"/>
        <end position="138"/>
    </location>
</feature>
<dbReference type="PANTHER" id="PTHR43592">
    <property type="entry name" value="CAAX AMINO TERMINAL PROTEASE"/>
    <property type="match status" value="1"/>
</dbReference>
<dbReference type="PANTHER" id="PTHR43592:SF15">
    <property type="entry name" value="CAAX AMINO TERMINAL PROTEASE FAMILY PROTEIN"/>
    <property type="match status" value="1"/>
</dbReference>
<feature type="transmembrane region" description="Helical" evidence="1">
    <location>
        <begin position="304"/>
        <end position="320"/>
    </location>
</feature>
<dbReference type="Pfam" id="PF02517">
    <property type="entry name" value="Rce1-like"/>
    <property type="match status" value="1"/>
</dbReference>
<accession>A0AAP0M0G2</accession>
<dbReference type="AlphaFoldDB" id="A0AAP0M0G2"/>
<feature type="transmembrane region" description="Helical" evidence="1">
    <location>
        <begin position="332"/>
        <end position="350"/>
    </location>
</feature>
<protein>
    <recommendedName>
        <fullName evidence="2">CAAX prenyl protease 2/Lysostaphin resistance protein A-like domain-containing protein</fullName>
    </recommendedName>
</protein>
<dbReference type="EMBL" id="JBCGBO010000007">
    <property type="protein sequence ID" value="KAK9189100.1"/>
    <property type="molecule type" value="Genomic_DNA"/>
</dbReference>
<dbReference type="GO" id="GO:0004175">
    <property type="term" value="F:endopeptidase activity"/>
    <property type="evidence" value="ECO:0007669"/>
    <property type="project" value="UniProtKB-ARBA"/>
</dbReference>
<gene>
    <name evidence="3" type="ORF">WN944_020506</name>
</gene>
<organism evidence="3 4">
    <name type="scientific">Citrus x changshan-huyou</name>
    <dbReference type="NCBI Taxonomy" id="2935761"/>
    <lineage>
        <taxon>Eukaryota</taxon>
        <taxon>Viridiplantae</taxon>
        <taxon>Streptophyta</taxon>
        <taxon>Embryophyta</taxon>
        <taxon>Tracheophyta</taxon>
        <taxon>Spermatophyta</taxon>
        <taxon>Magnoliopsida</taxon>
        <taxon>eudicotyledons</taxon>
        <taxon>Gunneridae</taxon>
        <taxon>Pentapetalae</taxon>
        <taxon>rosids</taxon>
        <taxon>malvids</taxon>
        <taxon>Sapindales</taxon>
        <taxon>Rutaceae</taxon>
        <taxon>Aurantioideae</taxon>
        <taxon>Citrus</taxon>
    </lineage>
</organism>
<evidence type="ECO:0000259" key="2">
    <source>
        <dbReference type="Pfam" id="PF02517"/>
    </source>
</evidence>
<sequence length="360" mass="39485">MPYPCLDKTVETVHSPHQYLQLFFPKKKKTMASPMIAALAQPCFYSFSTSQKLSKLKPNSNTRLTKTCYRRFSSICFYNAGKDSESGSTEDKETKLDWPVLKRWDVPWGWQTASLTSLACGFSFVLTGLVEAAALPYLGLKIEELSLDEKAEILFLDQGITTAVILGVLYGISITFKPLPEDLFCYDLREPFNLKKGWLLWAGIGLGGALLAVAATGAALSLFNGENPPERETDALVRLLPLIGSSSISTACLVGITGVLAPLLEENVFRGFFMVSLTKWVPTPIAVIISAAVFALAHLTPGEFPQLFVLGIALGFSYAQTRNLLTPITIHAFWNSGVILLLTFLQLQGYDLKELLQASS</sequence>
<evidence type="ECO:0000256" key="1">
    <source>
        <dbReference type="SAM" id="Phobius"/>
    </source>
</evidence>
<dbReference type="Proteomes" id="UP001428341">
    <property type="component" value="Unassembled WGS sequence"/>
</dbReference>
<feature type="transmembrane region" description="Helical" evidence="1">
    <location>
        <begin position="280"/>
        <end position="297"/>
    </location>
</feature>
<feature type="transmembrane region" description="Helical" evidence="1">
    <location>
        <begin position="199"/>
        <end position="223"/>
    </location>
</feature>
<evidence type="ECO:0000313" key="3">
    <source>
        <dbReference type="EMBL" id="KAK9189100.1"/>
    </source>
</evidence>
<feature type="transmembrane region" description="Helical" evidence="1">
    <location>
        <begin position="235"/>
        <end position="260"/>
    </location>
</feature>
<proteinExistence type="predicted"/>
<comment type="caution">
    <text evidence="3">The sequence shown here is derived from an EMBL/GenBank/DDBJ whole genome shotgun (WGS) entry which is preliminary data.</text>
</comment>
<feature type="domain" description="CAAX prenyl protease 2/Lysostaphin resistance protein A-like" evidence="2">
    <location>
        <begin position="251"/>
        <end position="336"/>
    </location>
</feature>
<keyword evidence="1" id="KW-1133">Transmembrane helix</keyword>
<reference evidence="3 4" key="1">
    <citation type="submission" date="2024-05" db="EMBL/GenBank/DDBJ databases">
        <title>Haplotype-resolved chromosome-level genome assembly of Huyou (Citrus changshanensis).</title>
        <authorList>
            <person name="Miao C."/>
            <person name="Chen W."/>
            <person name="Wu Y."/>
            <person name="Wang L."/>
            <person name="Zhao S."/>
            <person name="Grierson D."/>
            <person name="Xu C."/>
            <person name="Chen K."/>
        </authorList>
    </citation>
    <scope>NUCLEOTIDE SEQUENCE [LARGE SCALE GENOMIC DNA]</scope>
    <source>
        <strain evidence="3">01-14</strain>
        <tissue evidence="3">Leaf</tissue>
    </source>
</reference>
<name>A0AAP0M0G2_9ROSI</name>
<keyword evidence="1" id="KW-0812">Transmembrane</keyword>
<evidence type="ECO:0000313" key="4">
    <source>
        <dbReference type="Proteomes" id="UP001428341"/>
    </source>
</evidence>
<dbReference type="GO" id="GO:0080120">
    <property type="term" value="P:CAAX-box protein maturation"/>
    <property type="evidence" value="ECO:0007669"/>
    <property type="project" value="UniProtKB-ARBA"/>
</dbReference>